<name>A0A6N7YZI2_9PSEU</name>
<accession>A0A6N7YZI2</accession>
<dbReference type="OrthoDB" id="4704294at2"/>
<dbReference type="EMBL" id="WMBA01000001">
    <property type="protein sequence ID" value="MTD52484.1"/>
    <property type="molecule type" value="Genomic_DNA"/>
</dbReference>
<comment type="caution">
    <text evidence="2">The sequence shown here is derived from an EMBL/GenBank/DDBJ whole genome shotgun (WGS) entry which is preliminary data.</text>
</comment>
<dbReference type="AlphaFoldDB" id="A0A6N7YZI2"/>
<keyword evidence="3" id="KW-1185">Reference proteome</keyword>
<dbReference type="InterPro" id="IPR003779">
    <property type="entry name" value="CMD-like"/>
</dbReference>
<feature type="domain" description="Carboxymuconolactone decarboxylase-like" evidence="1">
    <location>
        <begin position="223"/>
        <end position="276"/>
    </location>
</feature>
<dbReference type="PANTHER" id="PTHR34846:SF10">
    <property type="entry name" value="CYTOPLASMIC PROTEIN"/>
    <property type="match status" value="1"/>
</dbReference>
<dbReference type="Pfam" id="PF02627">
    <property type="entry name" value="CMD"/>
    <property type="match status" value="1"/>
</dbReference>
<organism evidence="2 3">
    <name type="scientific">Amycolatopsis pithecellobii</name>
    <dbReference type="NCBI Taxonomy" id="664692"/>
    <lineage>
        <taxon>Bacteria</taxon>
        <taxon>Bacillati</taxon>
        <taxon>Actinomycetota</taxon>
        <taxon>Actinomycetes</taxon>
        <taxon>Pseudonocardiales</taxon>
        <taxon>Pseudonocardiaceae</taxon>
        <taxon>Amycolatopsis</taxon>
    </lineage>
</organism>
<reference evidence="2 3" key="1">
    <citation type="submission" date="2019-11" db="EMBL/GenBank/DDBJ databases">
        <title>Draft genome of Amycolatopsis RM579.</title>
        <authorList>
            <person name="Duangmal K."/>
            <person name="Mingma R."/>
        </authorList>
    </citation>
    <scope>NUCLEOTIDE SEQUENCE [LARGE SCALE GENOMIC DNA]</scope>
    <source>
        <strain evidence="2 3">RM579</strain>
    </source>
</reference>
<evidence type="ECO:0000313" key="2">
    <source>
        <dbReference type="EMBL" id="MTD52484.1"/>
    </source>
</evidence>
<sequence length="396" mass="43485">MSVKDDAAWNSSSALYLPTSLIDPFEQSPIATGHTGVCQMTYINAVGDTTGEVEPVWRLPEAMYKLRPDAARELDGVNEVAWNTIDPALLELIRLRMAWLIGAQDGGGDHTHVAHTRRIGLPEHKVRDLASYSTSAEFSNVERDCLAFAEQFVMDVSQTSTEMRDTLAGHFGQDLVNDFVTAVYVVEFTQRLQLVSRALFASTTGEAPPGQDTTNTSPRTGSLQELLDEYQSAVMRGEALDPITTELVRLRCARTHRCRICQTLRMADAKEAGADDAMTAKIDFYEKSDLPEQYKVALRITDAFIIRPDTMDDIVVEQAHSHFSSAQLAELCLDITKWSTQKIHVAQGLDGVEDAAQRQGRAALPTDEAGVAIFHFDGDGQFGFGNANQRAGTQAG</sequence>
<gene>
    <name evidence="2" type="ORF">GKO32_00570</name>
</gene>
<dbReference type="SUPFAM" id="SSF69118">
    <property type="entry name" value="AhpD-like"/>
    <property type="match status" value="2"/>
</dbReference>
<evidence type="ECO:0000313" key="3">
    <source>
        <dbReference type="Proteomes" id="UP000440096"/>
    </source>
</evidence>
<dbReference type="Proteomes" id="UP000440096">
    <property type="component" value="Unassembled WGS sequence"/>
</dbReference>
<dbReference type="InterPro" id="IPR029032">
    <property type="entry name" value="AhpD-like"/>
</dbReference>
<proteinExistence type="predicted"/>
<dbReference type="Gene3D" id="1.20.1290.10">
    <property type="entry name" value="AhpD-like"/>
    <property type="match status" value="2"/>
</dbReference>
<protein>
    <recommendedName>
        <fullName evidence="1">Carboxymuconolactone decarboxylase-like domain-containing protein</fullName>
    </recommendedName>
</protein>
<evidence type="ECO:0000259" key="1">
    <source>
        <dbReference type="Pfam" id="PF02627"/>
    </source>
</evidence>
<dbReference type="GO" id="GO:0051920">
    <property type="term" value="F:peroxiredoxin activity"/>
    <property type="evidence" value="ECO:0007669"/>
    <property type="project" value="InterPro"/>
</dbReference>
<dbReference type="PANTHER" id="PTHR34846">
    <property type="entry name" value="4-CARBOXYMUCONOLACTONE DECARBOXYLASE FAMILY PROTEIN (AFU_ORTHOLOGUE AFUA_6G11590)"/>
    <property type="match status" value="1"/>
</dbReference>